<dbReference type="GO" id="GO:0005739">
    <property type="term" value="C:mitochondrion"/>
    <property type="evidence" value="ECO:0007669"/>
    <property type="project" value="TreeGrafter"/>
</dbReference>
<evidence type="ECO:0000313" key="6">
    <source>
        <dbReference type="Proteomes" id="UP000076798"/>
    </source>
</evidence>
<protein>
    <submittedName>
        <fullName evidence="5">S-adenosyl-L-methionine-dependent methyltransferase</fullName>
    </submittedName>
</protein>
<evidence type="ECO:0000259" key="4">
    <source>
        <dbReference type="Pfam" id="PF13847"/>
    </source>
</evidence>
<dbReference type="Pfam" id="PF13847">
    <property type="entry name" value="Methyltransf_31"/>
    <property type="match status" value="1"/>
</dbReference>
<keyword evidence="2 5" id="KW-0808">Transferase</keyword>
<dbReference type="InterPro" id="IPR050320">
    <property type="entry name" value="N5-glutamine_MTase"/>
</dbReference>
<dbReference type="AlphaFoldDB" id="A0A166H8X3"/>
<dbReference type="OrthoDB" id="269872at2759"/>
<keyword evidence="1 5" id="KW-0489">Methyltransferase</keyword>
<keyword evidence="3" id="KW-0949">S-adenosyl-L-methionine</keyword>
<evidence type="ECO:0000256" key="3">
    <source>
        <dbReference type="ARBA" id="ARBA00022691"/>
    </source>
</evidence>
<dbReference type="InterPro" id="IPR025714">
    <property type="entry name" value="Methyltranfer_dom"/>
</dbReference>
<organism evidence="5 6">
    <name type="scientific">Sistotremastrum suecicum HHB10207 ss-3</name>
    <dbReference type="NCBI Taxonomy" id="1314776"/>
    <lineage>
        <taxon>Eukaryota</taxon>
        <taxon>Fungi</taxon>
        <taxon>Dikarya</taxon>
        <taxon>Basidiomycota</taxon>
        <taxon>Agaricomycotina</taxon>
        <taxon>Agaricomycetes</taxon>
        <taxon>Sistotremastrales</taxon>
        <taxon>Sistotremastraceae</taxon>
        <taxon>Sistotremastrum</taxon>
    </lineage>
</organism>
<dbReference type="CDD" id="cd02440">
    <property type="entry name" value="AdoMet_MTases"/>
    <property type="match status" value="1"/>
</dbReference>
<dbReference type="NCBIfam" id="TIGR00536">
    <property type="entry name" value="hemK_fam"/>
    <property type="match status" value="1"/>
</dbReference>
<dbReference type="STRING" id="1314776.A0A166H8X3"/>
<dbReference type="InterPro" id="IPR004556">
    <property type="entry name" value="HemK-like"/>
</dbReference>
<dbReference type="Gene3D" id="3.40.50.150">
    <property type="entry name" value="Vaccinia Virus protein VP39"/>
    <property type="match status" value="1"/>
</dbReference>
<dbReference type="InterPro" id="IPR029063">
    <property type="entry name" value="SAM-dependent_MTases_sf"/>
</dbReference>
<dbReference type="EMBL" id="KV428013">
    <property type="protein sequence ID" value="KZT42457.1"/>
    <property type="molecule type" value="Genomic_DNA"/>
</dbReference>
<evidence type="ECO:0000313" key="5">
    <source>
        <dbReference type="EMBL" id="KZT42457.1"/>
    </source>
</evidence>
<dbReference type="PANTHER" id="PTHR18895:SF74">
    <property type="entry name" value="MTRF1L RELEASE FACTOR GLUTAMINE METHYLTRANSFERASE"/>
    <property type="match status" value="1"/>
</dbReference>
<name>A0A166H8X3_9AGAM</name>
<sequence length="268" mass="29809">MASTAFKNLAKKVSLQELKWLRDSAPNQQALHNMLVRRVAGEPLQYILGNTPFGPLTIKTRPPTLIPRPETEDWTYKLARFVSQTFPSKQLNIVDLCTGTGCIPLLLSALLPPGSVRSLGIDISELACQLALENAAEAGFSHPVYRVQQDNILSPEFSKTLQEQSFDLITCNPPYIPPSEYHSLPACVKDYEDRDALLADSPDGLLFYRALPSIFKALLRAPNGVFAVEVGHKQGEAVVKLFKDARSFHSIELWNDPWDIPRTVVGRT</sequence>
<dbReference type="GO" id="GO:0008276">
    <property type="term" value="F:protein methyltransferase activity"/>
    <property type="evidence" value="ECO:0007669"/>
    <property type="project" value="InterPro"/>
</dbReference>
<gene>
    <name evidence="5" type="ORF">SISSUDRAFT_980067</name>
</gene>
<dbReference type="GO" id="GO:0032259">
    <property type="term" value="P:methylation"/>
    <property type="evidence" value="ECO:0007669"/>
    <property type="project" value="UniProtKB-KW"/>
</dbReference>
<dbReference type="Proteomes" id="UP000076798">
    <property type="component" value="Unassembled WGS sequence"/>
</dbReference>
<reference evidence="5 6" key="1">
    <citation type="journal article" date="2016" name="Mol. Biol. Evol.">
        <title>Comparative Genomics of Early-Diverging Mushroom-Forming Fungi Provides Insights into the Origins of Lignocellulose Decay Capabilities.</title>
        <authorList>
            <person name="Nagy L.G."/>
            <person name="Riley R."/>
            <person name="Tritt A."/>
            <person name="Adam C."/>
            <person name="Daum C."/>
            <person name="Floudas D."/>
            <person name="Sun H."/>
            <person name="Yadav J.S."/>
            <person name="Pangilinan J."/>
            <person name="Larsson K.H."/>
            <person name="Matsuura K."/>
            <person name="Barry K."/>
            <person name="Labutti K."/>
            <person name="Kuo R."/>
            <person name="Ohm R.A."/>
            <person name="Bhattacharya S.S."/>
            <person name="Shirouzu T."/>
            <person name="Yoshinaga Y."/>
            <person name="Martin F.M."/>
            <person name="Grigoriev I.V."/>
            <person name="Hibbett D.S."/>
        </authorList>
    </citation>
    <scope>NUCLEOTIDE SEQUENCE [LARGE SCALE GENOMIC DNA]</scope>
    <source>
        <strain evidence="5 6">HHB10207 ss-3</strain>
    </source>
</reference>
<evidence type="ECO:0000256" key="2">
    <source>
        <dbReference type="ARBA" id="ARBA00022679"/>
    </source>
</evidence>
<feature type="domain" description="Methyltransferase" evidence="4">
    <location>
        <begin position="88"/>
        <end position="192"/>
    </location>
</feature>
<accession>A0A166H8X3</accession>
<evidence type="ECO:0000256" key="1">
    <source>
        <dbReference type="ARBA" id="ARBA00022603"/>
    </source>
</evidence>
<dbReference type="PANTHER" id="PTHR18895">
    <property type="entry name" value="HEMK METHYLTRANSFERASE"/>
    <property type="match status" value="1"/>
</dbReference>
<dbReference type="SUPFAM" id="SSF53335">
    <property type="entry name" value="S-adenosyl-L-methionine-dependent methyltransferases"/>
    <property type="match status" value="1"/>
</dbReference>
<proteinExistence type="predicted"/>
<dbReference type="Gene3D" id="1.10.8.10">
    <property type="entry name" value="DNA helicase RuvA subunit, C-terminal domain"/>
    <property type="match status" value="1"/>
</dbReference>
<keyword evidence="6" id="KW-1185">Reference proteome</keyword>